<organism evidence="1 2">
    <name type="scientific">Rugamonas fusca</name>
    <dbReference type="NCBI Taxonomy" id="2758568"/>
    <lineage>
        <taxon>Bacteria</taxon>
        <taxon>Pseudomonadati</taxon>
        <taxon>Pseudomonadota</taxon>
        <taxon>Betaproteobacteria</taxon>
        <taxon>Burkholderiales</taxon>
        <taxon>Oxalobacteraceae</taxon>
        <taxon>Telluria group</taxon>
        <taxon>Rugamonas</taxon>
    </lineage>
</organism>
<gene>
    <name evidence="1" type="ORF">H3H36_17995</name>
</gene>
<dbReference type="AlphaFoldDB" id="A0A7W2EJU3"/>
<dbReference type="RefSeq" id="WP_182219478.1">
    <property type="nucleotide sequence ID" value="NZ_JACEZS010000016.1"/>
</dbReference>
<evidence type="ECO:0000313" key="2">
    <source>
        <dbReference type="Proteomes" id="UP000566711"/>
    </source>
</evidence>
<proteinExistence type="predicted"/>
<evidence type="ECO:0000313" key="1">
    <source>
        <dbReference type="EMBL" id="MBA5607252.1"/>
    </source>
</evidence>
<keyword evidence="2" id="KW-1185">Reference proteome</keyword>
<comment type="caution">
    <text evidence="1">The sequence shown here is derived from an EMBL/GenBank/DDBJ whole genome shotgun (WGS) entry which is preliminary data.</text>
</comment>
<sequence>MSYPIPVHLPNDVFHALTAFTGELWFGDMSSAALCDAVRSWIARGDAGADAVPASLHGYQWKQLFLPEGTNLRVTFQGQVAYATVEGDAMVAEGKRVSPSQFVNAHGCGNRNAWHALWLRFPGEARWRLAADCRDAARDMGT</sequence>
<dbReference type="Proteomes" id="UP000566711">
    <property type="component" value="Unassembled WGS sequence"/>
</dbReference>
<accession>A0A7W2EJU3</accession>
<name>A0A7W2EJU3_9BURK</name>
<reference evidence="1 2" key="1">
    <citation type="submission" date="2020-07" db="EMBL/GenBank/DDBJ databases">
        <title>Novel species isolated from subtropical streams in China.</title>
        <authorList>
            <person name="Lu H."/>
        </authorList>
    </citation>
    <scope>NUCLEOTIDE SEQUENCE [LARGE SCALE GENOMIC DNA]</scope>
    <source>
        <strain evidence="1 2">FT3S</strain>
    </source>
</reference>
<dbReference type="EMBL" id="JACEZS010000016">
    <property type="protein sequence ID" value="MBA5607252.1"/>
    <property type="molecule type" value="Genomic_DNA"/>
</dbReference>
<protein>
    <submittedName>
        <fullName evidence="1">Uncharacterized protein</fullName>
    </submittedName>
</protein>